<evidence type="ECO:0000313" key="3">
    <source>
        <dbReference type="Proteomes" id="UP001284654"/>
    </source>
</evidence>
<accession>A0AAW8Z7R0</accession>
<proteinExistence type="predicted"/>
<dbReference type="Proteomes" id="UP001284654">
    <property type="component" value="Unassembled WGS sequence"/>
</dbReference>
<dbReference type="RefSeq" id="WP_317306811.1">
    <property type="nucleotide sequence ID" value="NZ_JAWJYY010000002.1"/>
</dbReference>
<dbReference type="GO" id="GO:0003677">
    <property type="term" value="F:DNA binding"/>
    <property type="evidence" value="ECO:0007669"/>
    <property type="project" value="InterPro"/>
</dbReference>
<dbReference type="CDD" id="cd00093">
    <property type="entry name" value="HTH_XRE"/>
    <property type="match status" value="1"/>
</dbReference>
<name>A0AAW8Z7R0_9GAMM</name>
<comment type="caution">
    <text evidence="2">The sequence shown here is derived from an EMBL/GenBank/DDBJ whole genome shotgun (WGS) entry which is preliminary data.</text>
</comment>
<dbReference type="Gene3D" id="1.10.260.40">
    <property type="entry name" value="lambda repressor-like DNA-binding domains"/>
    <property type="match status" value="1"/>
</dbReference>
<feature type="domain" description="HTH cro/C1-type" evidence="1">
    <location>
        <begin position="62"/>
        <end position="97"/>
    </location>
</feature>
<evidence type="ECO:0000259" key="1">
    <source>
        <dbReference type="PROSITE" id="PS50943"/>
    </source>
</evidence>
<evidence type="ECO:0000313" key="2">
    <source>
        <dbReference type="EMBL" id="MDV4317047.1"/>
    </source>
</evidence>
<reference evidence="2" key="1">
    <citation type="submission" date="2023-10" db="EMBL/GenBank/DDBJ databases">
        <authorList>
            <person name="Sykes E.M.E."/>
            <person name="Khan I.U.H."/>
            <person name="Kumar A."/>
        </authorList>
    </citation>
    <scope>NUCLEOTIDE SEQUENCE</scope>
    <source>
        <strain evidence="2">IK5</strain>
    </source>
</reference>
<organism evidence="2 3">
    <name type="scientific">Acinetobacter indicus</name>
    <dbReference type="NCBI Taxonomy" id="756892"/>
    <lineage>
        <taxon>Bacteria</taxon>
        <taxon>Pseudomonadati</taxon>
        <taxon>Pseudomonadota</taxon>
        <taxon>Gammaproteobacteria</taxon>
        <taxon>Moraxellales</taxon>
        <taxon>Moraxellaceae</taxon>
        <taxon>Acinetobacter</taxon>
    </lineage>
</organism>
<dbReference type="InterPro" id="IPR010982">
    <property type="entry name" value="Lambda_DNA-bd_dom_sf"/>
</dbReference>
<protein>
    <submittedName>
        <fullName evidence="2">Helix-turn-helix transcriptional regulator</fullName>
    </submittedName>
</protein>
<dbReference type="InterPro" id="IPR001387">
    <property type="entry name" value="Cro/C1-type_HTH"/>
</dbReference>
<dbReference type="EMBL" id="JAWJYY010000002">
    <property type="protein sequence ID" value="MDV4317047.1"/>
    <property type="molecule type" value="Genomic_DNA"/>
</dbReference>
<gene>
    <name evidence="2" type="ORF">MSG88_15115</name>
</gene>
<dbReference type="PROSITE" id="PS50943">
    <property type="entry name" value="HTH_CROC1"/>
    <property type="match status" value="1"/>
</dbReference>
<dbReference type="SUPFAM" id="SSF47413">
    <property type="entry name" value="lambda repressor-like DNA-binding domains"/>
    <property type="match status" value="1"/>
</dbReference>
<dbReference type="AlphaFoldDB" id="A0AAW8Z7R0"/>
<sequence>MSKPSLDNPEDYVQSLLEQQKTRLCTDPNKLYGYMWYLIRKALKLNQSQMGKLFSSSDNKKGLSKSAYSKIENGQTDINFELIFSFSLNTNINFDHLYQLYSFIIRKADSNGCSFLKGCGYLGFGSQNGMFVSYQNVSKEYWYTDLKDYYKFFLPSDLESIHELIVNMYADKAKRHEQTLDWIAQQKFDDVLSEEEMAAHNAFHMEQALLHLKEQDQYHKKNKS</sequence>